<dbReference type="Gene3D" id="3.20.20.60">
    <property type="entry name" value="Phosphoenolpyruvate-binding domains"/>
    <property type="match status" value="1"/>
</dbReference>
<comment type="caution">
    <text evidence="1">The sequence shown here is derived from an EMBL/GenBank/DDBJ whole genome shotgun (WGS) entry which is preliminary data.</text>
</comment>
<dbReference type="SUPFAM" id="SSF51621">
    <property type="entry name" value="Phosphoenolpyruvate/pyruvate domain"/>
    <property type="match status" value="1"/>
</dbReference>
<keyword evidence="2" id="KW-1185">Reference proteome</keyword>
<organism evidence="1 2">
    <name type="scientific">Cercophora newfieldiana</name>
    <dbReference type="NCBI Taxonomy" id="92897"/>
    <lineage>
        <taxon>Eukaryota</taxon>
        <taxon>Fungi</taxon>
        <taxon>Dikarya</taxon>
        <taxon>Ascomycota</taxon>
        <taxon>Pezizomycotina</taxon>
        <taxon>Sordariomycetes</taxon>
        <taxon>Sordariomycetidae</taxon>
        <taxon>Sordariales</taxon>
        <taxon>Lasiosphaeriaceae</taxon>
        <taxon>Cercophora</taxon>
    </lineage>
</organism>
<dbReference type="InterPro" id="IPR015813">
    <property type="entry name" value="Pyrv/PenolPyrv_kinase-like_dom"/>
</dbReference>
<dbReference type="CDD" id="cd00377">
    <property type="entry name" value="ICL_PEPM"/>
    <property type="match status" value="1"/>
</dbReference>
<name>A0AA39YC43_9PEZI</name>
<protein>
    <submittedName>
        <fullName evidence="1">Phosphoenolpyruvate phosphomutase-domain-containing protein</fullName>
    </submittedName>
</protein>
<dbReference type="PANTHER" id="PTHR42905:SF16">
    <property type="entry name" value="CARBOXYPHOSPHONOENOLPYRUVATE PHOSPHONOMUTASE-LIKE PROTEIN (AFU_ORTHOLOGUE AFUA_5G07230)"/>
    <property type="match status" value="1"/>
</dbReference>
<sequence length="282" mass="30079">MTIPIEETAARATAFKALHIPGQPLLLANVYDALSARTVASLPACKALATASYALAQSIGKRDELLILEDQLSLVAPIAAVAAASNLPLTMDIQDGYASERDYDALTNVVQQFVTEFGAVGINLEDSWHDQDGGEETMMAEDEAVRRVQTAIKAAKDLGVEDFVVNARADTFLKGGKLEESIRRAKRYLEAGATVAFIFWPRTEKMEVEDVQRVIDELGGMANIGCRLGGPITTSDLARMGVARVSVGPQLYLAVAGAGEIAKGDEGVAAIVREKANQVFGL</sequence>
<proteinExistence type="predicted"/>
<dbReference type="AlphaFoldDB" id="A0AA39YC43"/>
<dbReference type="Proteomes" id="UP001174936">
    <property type="component" value="Unassembled WGS sequence"/>
</dbReference>
<gene>
    <name evidence="1" type="ORF">B0T16DRAFT_410750</name>
</gene>
<dbReference type="GO" id="GO:0003824">
    <property type="term" value="F:catalytic activity"/>
    <property type="evidence" value="ECO:0007669"/>
    <property type="project" value="InterPro"/>
</dbReference>
<dbReference type="EMBL" id="JAULSV010000003">
    <property type="protein sequence ID" value="KAK0649818.1"/>
    <property type="molecule type" value="Genomic_DNA"/>
</dbReference>
<evidence type="ECO:0000313" key="1">
    <source>
        <dbReference type="EMBL" id="KAK0649818.1"/>
    </source>
</evidence>
<dbReference type="InterPro" id="IPR039556">
    <property type="entry name" value="ICL/PEPM"/>
</dbReference>
<reference evidence="1" key="1">
    <citation type="submission" date="2023-06" db="EMBL/GenBank/DDBJ databases">
        <title>Genome-scale phylogeny and comparative genomics of the fungal order Sordariales.</title>
        <authorList>
            <consortium name="Lawrence Berkeley National Laboratory"/>
            <person name="Hensen N."/>
            <person name="Bonometti L."/>
            <person name="Westerberg I."/>
            <person name="Brannstrom I.O."/>
            <person name="Guillou S."/>
            <person name="Cros-Aarteil S."/>
            <person name="Calhoun S."/>
            <person name="Haridas S."/>
            <person name="Kuo A."/>
            <person name="Mondo S."/>
            <person name="Pangilinan J."/>
            <person name="Riley R."/>
            <person name="Labutti K."/>
            <person name="Andreopoulos B."/>
            <person name="Lipzen A."/>
            <person name="Chen C."/>
            <person name="Yanf M."/>
            <person name="Daum C."/>
            <person name="Ng V."/>
            <person name="Clum A."/>
            <person name="Steindorff A."/>
            <person name="Ohm R."/>
            <person name="Martin F."/>
            <person name="Silar P."/>
            <person name="Natvig D."/>
            <person name="Lalanne C."/>
            <person name="Gautier V."/>
            <person name="Ament-Velasquez S.L."/>
            <person name="Kruys A."/>
            <person name="Hutchinson M.I."/>
            <person name="Powell A.J."/>
            <person name="Barry K."/>
            <person name="Miller A.N."/>
            <person name="Grigoriev I.V."/>
            <person name="Debuchy R."/>
            <person name="Gladieux P."/>
            <person name="Thoren M.H."/>
            <person name="Johannesson H."/>
        </authorList>
    </citation>
    <scope>NUCLEOTIDE SEQUENCE</scope>
    <source>
        <strain evidence="1">SMH2532-1</strain>
    </source>
</reference>
<accession>A0AA39YC43</accession>
<dbReference type="Pfam" id="PF13714">
    <property type="entry name" value="PEP_mutase"/>
    <property type="match status" value="1"/>
</dbReference>
<dbReference type="PANTHER" id="PTHR42905">
    <property type="entry name" value="PHOSPHOENOLPYRUVATE CARBOXYLASE"/>
    <property type="match status" value="1"/>
</dbReference>
<dbReference type="InterPro" id="IPR040442">
    <property type="entry name" value="Pyrv_kinase-like_dom_sf"/>
</dbReference>
<evidence type="ECO:0000313" key="2">
    <source>
        <dbReference type="Proteomes" id="UP001174936"/>
    </source>
</evidence>